<keyword evidence="2" id="KW-1185">Reference proteome</keyword>
<dbReference type="EMBL" id="CM042030">
    <property type="protein sequence ID" value="KAI3786713.1"/>
    <property type="molecule type" value="Genomic_DNA"/>
</dbReference>
<protein>
    <submittedName>
        <fullName evidence="1">Uncharacterized protein</fullName>
    </submittedName>
</protein>
<accession>A0ACB9GT45</accession>
<dbReference type="Proteomes" id="UP001056120">
    <property type="component" value="Linkage Group LG13"/>
</dbReference>
<gene>
    <name evidence="1" type="ORF">L1987_40607</name>
</gene>
<proteinExistence type="predicted"/>
<reference evidence="1 2" key="2">
    <citation type="journal article" date="2022" name="Mol. Ecol. Resour.">
        <title>The genomes of chicory, endive, great burdock and yacon provide insights into Asteraceae paleo-polyploidization history and plant inulin production.</title>
        <authorList>
            <person name="Fan W."/>
            <person name="Wang S."/>
            <person name="Wang H."/>
            <person name="Wang A."/>
            <person name="Jiang F."/>
            <person name="Liu H."/>
            <person name="Zhao H."/>
            <person name="Xu D."/>
            <person name="Zhang Y."/>
        </authorList>
    </citation>
    <scope>NUCLEOTIDE SEQUENCE [LARGE SCALE GENOMIC DNA]</scope>
    <source>
        <strain evidence="2">cv. Yunnan</strain>
        <tissue evidence="1">Leaves</tissue>
    </source>
</reference>
<evidence type="ECO:0000313" key="2">
    <source>
        <dbReference type="Proteomes" id="UP001056120"/>
    </source>
</evidence>
<organism evidence="1 2">
    <name type="scientific">Smallanthus sonchifolius</name>
    <dbReference type="NCBI Taxonomy" id="185202"/>
    <lineage>
        <taxon>Eukaryota</taxon>
        <taxon>Viridiplantae</taxon>
        <taxon>Streptophyta</taxon>
        <taxon>Embryophyta</taxon>
        <taxon>Tracheophyta</taxon>
        <taxon>Spermatophyta</taxon>
        <taxon>Magnoliopsida</taxon>
        <taxon>eudicotyledons</taxon>
        <taxon>Gunneridae</taxon>
        <taxon>Pentapetalae</taxon>
        <taxon>asterids</taxon>
        <taxon>campanulids</taxon>
        <taxon>Asterales</taxon>
        <taxon>Asteraceae</taxon>
        <taxon>Asteroideae</taxon>
        <taxon>Heliantheae alliance</taxon>
        <taxon>Millerieae</taxon>
        <taxon>Smallanthus</taxon>
    </lineage>
</organism>
<comment type="caution">
    <text evidence="1">The sequence shown here is derived from an EMBL/GenBank/DDBJ whole genome shotgun (WGS) entry which is preliminary data.</text>
</comment>
<name>A0ACB9GT45_9ASTR</name>
<reference evidence="2" key="1">
    <citation type="journal article" date="2022" name="Mol. Ecol. Resour.">
        <title>The genomes of chicory, endive, great burdock and yacon provide insights into Asteraceae palaeo-polyploidization history and plant inulin production.</title>
        <authorList>
            <person name="Fan W."/>
            <person name="Wang S."/>
            <person name="Wang H."/>
            <person name="Wang A."/>
            <person name="Jiang F."/>
            <person name="Liu H."/>
            <person name="Zhao H."/>
            <person name="Xu D."/>
            <person name="Zhang Y."/>
        </authorList>
    </citation>
    <scope>NUCLEOTIDE SEQUENCE [LARGE SCALE GENOMIC DNA]</scope>
    <source>
        <strain evidence="2">cv. Yunnan</strain>
    </source>
</reference>
<sequence length="163" mass="18693">MWSHGARSVLGTIGHNFATIRRVFLGIVQNNSGRRKHYVLGSERYVLIFGCRISHHVMRCSTKQSQRRHATLSEESKVEDTHEDEFVDEFVDEIDDESIDEVEEEYVPSLLEEFGDELVDVPTAEGGEFDPLGDLAELEALLYEEPTREMEEASHHGEEEKEE</sequence>
<evidence type="ECO:0000313" key="1">
    <source>
        <dbReference type="EMBL" id="KAI3786713.1"/>
    </source>
</evidence>